<evidence type="ECO:0000256" key="2">
    <source>
        <dbReference type="ARBA" id="ARBA00023125"/>
    </source>
</evidence>
<dbReference type="InterPro" id="IPR036388">
    <property type="entry name" value="WH-like_DNA-bd_sf"/>
</dbReference>
<dbReference type="Gene3D" id="3.40.1410.10">
    <property type="entry name" value="Chorismate lyase-like"/>
    <property type="match status" value="1"/>
</dbReference>
<dbReference type="PANTHER" id="PTHR44846:SF17">
    <property type="entry name" value="GNTR-FAMILY TRANSCRIPTIONAL REGULATOR"/>
    <property type="match status" value="1"/>
</dbReference>
<dbReference type="GO" id="GO:0045892">
    <property type="term" value="P:negative regulation of DNA-templated transcription"/>
    <property type="evidence" value="ECO:0007669"/>
    <property type="project" value="TreeGrafter"/>
</dbReference>
<organism evidence="5">
    <name type="scientific">Streptomyces sp. R11</name>
    <dbReference type="NCBI Taxonomy" id="3238625"/>
    <lineage>
        <taxon>Bacteria</taxon>
        <taxon>Bacillati</taxon>
        <taxon>Actinomycetota</taxon>
        <taxon>Actinomycetes</taxon>
        <taxon>Kitasatosporales</taxon>
        <taxon>Streptomycetaceae</taxon>
        <taxon>Streptomyces</taxon>
    </lineage>
</organism>
<dbReference type="InterPro" id="IPR050679">
    <property type="entry name" value="Bact_HTH_transcr_reg"/>
</dbReference>
<dbReference type="InterPro" id="IPR000524">
    <property type="entry name" value="Tscrpt_reg_HTH_GntR"/>
</dbReference>
<dbReference type="SMART" id="SM00345">
    <property type="entry name" value="HTH_GNTR"/>
    <property type="match status" value="1"/>
</dbReference>
<dbReference type="SUPFAM" id="SSF46785">
    <property type="entry name" value="Winged helix' DNA-binding domain"/>
    <property type="match status" value="1"/>
</dbReference>
<keyword evidence="3" id="KW-0804">Transcription</keyword>
<dbReference type="SUPFAM" id="SSF64288">
    <property type="entry name" value="Chorismate lyase-like"/>
    <property type="match status" value="1"/>
</dbReference>
<evidence type="ECO:0000259" key="4">
    <source>
        <dbReference type="PROSITE" id="PS50949"/>
    </source>
</evidence>
<evidence type="ECO:0000256" key="3">
    <source>
        <dbReference type="ARBA" id="ARBA00023163"/>
    </source>
</evidence>
<dbReference type="InterPro" id="IPR028978">
    <property type="entry name" value="Chorismate_lyase_/UTRA_dom_sf"/>
</dbReference>
<dbReference type="InterPro" id="IPR036390">
    <property type="entry name" value="WH_DNA-bd_sf"/>
</dbReference>
<evidence type="ECO:0000256" key="1">
    <source>
        <dbReference type="ARBA" id="ARBA00023015"/>
    </source>
</evidence>
<dbReference type="AlphaFoldDB" id="A0AB39MRA0"/>
<dbReference type="GO" id="GO:0003700">
    <property type="term" value="F:DNA-binding transcription factor activity"/>
    <property type="evidence" value="ECO:0007669"/>
    <property type="project" value="InterPro"/>
</dbReference>
<dbReference type="InterPro" id="IPR011663">
    <property type="entry name" value="UTRA"/>
</dbReference>
<dbReference type="SMART" id="SM00866">
    <property type="entry name" value="UTRA"/>
    <property type="match status" value="1"/>
</dbReference>
<accession>A0AB39MRA0</accession>
<dbReference type="CDD" id="cd07377">
    <property type="entry name" value="WHTH_GntR"/>
    <property type="match status" value="1"/>
</dbReference>
<evidence type="ECO:0000313" key="5">
    <source>
        <dbReference type="EMBL" id="XDQ08657.1"/>
    </source>
</evidence>
<dbReference type="Pfam" id="PF00392">
    <property type="entry name" value="GntR"/>
    <property type="match status" value="1"/>
</dbReference>
<proteinExistence type="predicted"/>
<gene>
    <name evidence="5" type="ORF">AB5J55_02865</name>
</gene>
<reference evidence="5" key="1">
    <citation type="submission" date="2024-07" db="EMBL/GenBank/DDBJ databases">
        <authorList>
            <person name="Yu S.T."/>
        </authorList>
    </citation>
    <scope>NUCLEOTIDE SEQUENCE</scope>
    <source>
        <strain evidence="5">R11</strain>
    </source>
</reference>
<dbReference type="EMBL" id="CP163432">
    <property type="protein sequence ID" value="XDQ08657.1"/>
    <property type="molecule type" value="Genomic_DNA"/>
</dbReference>
<name>A0AB39MRA0_9ACTN</name>
<feature type="domain" description="HTH gntR-type" evidence="4">
    <location>
        <begin position="23"/>
        <end position="90"/>
    </location>
</feature>
<dbReference type="PANTHER" id="PTHR44846">
    <property type="entry name" value="MANNOSYL-D-GLYCERATE TRANSPORT/METABOLISM SYSTEM REPRESSOR MNGR-RELATED"/>
    <property type="match status" value="1"/>
</dbReference>
<dbReference type="RefSeq" id="WP_369269109.1">
    <property type="nucleotide sequence ID" value="NZ_CP163432.1"/>
</dbReference>
<keyword evidence="2" id="KW-0238">DNA-binding</keyword>
<sequence length="256" mass="28332">MPAERTREHTAPLAAARRRRLRADRARQLADLLRHLVLTGGFPRGVLPHEDVLAADYQMSRNTVRHALDLLRAEQLVERLPGVGTVVVAEKYSHGLDRLMGLAETLREHGQVSNEVRTMGPVAAPAPVAERLRLPTGTDVLYIERLRKLNGLPLSLDLTYLPLDIGSELIGADLENTDVFRLLEQITGQPLGHAEITLEAVNADAHSATVLQAPRGTAVLMLERLTHLCDGRPVDLEFIRFRGDRIAMSGLLRRSL</sequence>
<protein>
    <submittedName>
        <fullName evidence="5">GntR family transcriptional regulator</fullName>
    </submittedName>
</protein>
<dbReference type="PROSITE" id="PS50949">
    <property type="entry name" value="HTH_GNTR"/>
    <property type="match status" value="1"/>
</dbReference>
<dbReference type="GO" id="GO:0003677">
    <property type="term" value="F:DNA binding"/>
    <property type="evidence" value="ECO:0007669"/>
    <property type="project" value="UniProtKB-KW"/>
</dbReference>
<dbReference type="Pfam" id="PF07702">
    <property type="entry name" value="UTRA"/>
    <property type="match status" value="1"/>
</dbReference>
<keyword evidence="1" id="KW-0805">Transcription regulation</keyword>
<dbReference type="Gene3D" id="1.10.10.10">
    <property type="entry name" value="Winged helix-like DNA-binding domain superfamily/Winged helix DNA-binding domain"/>
    <property type="match status" value="1"/>
</dbReference>
<dbReference type="PRINTS" id="PR00035">
    <property type="entry name" value="HTHGNTR"/>
</dbReference>